<evidence type="ECO:0008006" key="4">
    <source>
        <dbReference type="Google" id="ProtNLM"/>
    </source>
</evidence>
<dbReference type="RefSeq" id="XP_040659811.1">
    <property type="nucleotide sequence ID" value="XM_040798928.1"/>
</dbReference>
<name>A0A151GTM1_DRECN</name>
<organism evidence="2 3">
    <name type="scientific">Drechmeria coniospora</name>
    <name type="common">Nematophagous fungus</name>
    <name type="synonym">Meria coniospora</name>
    <dbReference type="NCBI Taxonomy" id="98403"/>
    <lineage>
        <taxon>Eukaryota</taxon>
        <taxon>Fungi</taxon>
        <taxon>Dikarya</taxon>
        <taxon>Ascomycota</taxon>
        <taxon>Pezizomycotina</taxon>
        <taxon>Sordariomycetes</taxon>
        <taxon>Hypocreomycetidae</taxon>
        <taxon>Hypocreales</taxon>
        <taxon>Ophiocordycipitaceae</taxon>
        <taxon>Drechmeria</taxon>
    </lineage>
</organism>
<dbReference type="InParanoid" id="A0A151GTM1"/>
<evidence type="ECO:0000313" key="2">
    <source>
        <dbReference type="EMBL" id="KYK60459.1"/>
    </source>
</evidence>
<gene>
    <name evidence="2" type="ORF">DCS_01596</name>
</gene>
<keyword evidence="3" id="KW-1185">Reference proteome</keyword>
<dbReference type="GeneID" id="63714239"/>
<comment type="caution">
    <text evidence="2">The sequence shown here is derived from an EMBL/GenBank/DDBJ whole genome shotgun (WGS) entry which is preliminary data.</text>
</comment>
<keyword evidence="1" id="KW-0732">Signal</keyword>
<feature type="signal peptide" evidence="1">
    <location>
        <begin position="1"/>
        <end position="17"/>
    </location>
</feature>
<feature type="chain" id="PRO_5007580967" description="Hydrophobin" evidence="1">
    <location>
        <begin position="18"/>
        <end position="89"/>
    </location>
</feature>
<reference evidence="2 3" key="1">
    <citation type="journal article" date="2016" name="Sci. Rep.">
        <title>Insights into Adaptations to a Near-Obligate Nematode Endoparasitic Lifestyle from the Finished Genome of Drechmeria coniospora.</title>
        <authorList>
            <person name="Zhang L."/>
            <person name="Zhou Z."/>
            <person name="Guo Q."/>
            <person name="Fokkens L."/>
            <person name="Miskei M."/>
            <person name="Pocsi I."/>
            <person name="Zhang W."/>
            <person name="Chen M."/>
            <person name="Wang L."/>
            <person name="Sun Y."/>
            <person name="Donzelli B.G."/>
            <person name="Gibson D.M."/>
            <person name="Nelson D.R."/>
            <person name="Luo J.G."/>
            <person name="Rep M."/>
            <person name="Liu H."/>
            <person name="Yang S."/>
            <person name="Wang J."/>
            <person name="Krasnoff S.B."/>
            <person name="Xu Y."/>
            <person name="Molnar I."/>
            <person name="Lin M."/>
        </authorList>
    </citation>
    <scope>NUCLEOTIDE SEQUENCE [LARGE SCALE GENOMIC DNA]</scope>
    <source>
        <strain evidence="2 3">ARSEF 6962</strain>
    </source>
</reference>
<dbReference type="EMBL" id="LAYC01000001">
    <property type="protein sequence ID" value="KYK60459.1"/>
    <property type="molecule type" value="Genomic_DNA"/>
</dbReference>
<dbReference type="AlphaFoldDB" id="A0A151GTM1"/>
<accession>A0A151GTM1</accession>
<evidence type="ECO:0000313" key="3">
    <source>
        <dbReference type="Proteomes" id="UP000076580"/>
    </source>
</evidence>
<dbReference type="Proteomes" id="UP000076580">
    <property type="component" value="Chromosome 01"/>
</dbReference>
<proteinExistence type="predicted"/>
<protein>
    <recommendedName>
        <fullName evidence="4">Hydrophobin</fullName>
    </recommendedName>
</protein>
<evidence type="ECO:0000256" key="1">
    <source>
        <dbReference type="SAM" id="SignalP"/>
    </source>
</evidence>
<sequence length="89" mass="9597">MKYSAITILALAAAGLAMPGNDNHGRGGNHETRCSRQEYCCDKGLHILNIHRGGVAGGNQHCRGSVFCCDKGGKVGRVLNRKHFNCNKM</sequence>